<comment type="pathway">
    <text evidence="5">Cofactor biosynthesis; molybdopterin biosynthesis.</text>
</comment>
<organism evidence="7 8">
    <name type="scientific">Corynebacterium otitidis ATCC 51513</name>
    <dbReference type="NCBI Taxonomy" id="883169"/>
    <lineage>
        <taxon>Bacteria</taxon>
        <taxon>Bacillati</taxon>
        <taxon>Actinomycetota</taxon>
        <taxon>Actinomycetes</taxon>
        <taxon>Mycobacteriales</taxon>
        <taxon>Corynebacteriaceae</taxon>
        <taxon>Corynebacterium</taxon>
    </lineage>
</organism>
<dbReference type="PATRIC" id="fig|883169.3.peg.898"/>
<dbReference type="GO" id="GO:0006777">
    <property type="term" value="P:Mo-molybdopterin cofactor biosynthetic process"/>
    <property type="evidence" value="ECO:0007669"/>
    <property type="project" value="UniProtKB-UniRule"/>
</dbReference>
<evidence type="ECO:0000313" key="7">
    <source>
        <dbReference type="EMBL" id="EJZ82167.1"/>
    </source>
</evidence>
<feature type="domain" description="MoaB/Mog" evidence="6">
    <location>
        <begin position="196"/>
        <end position="339"/>
    </location>
</feature>
<dbReference type="AlphaFoldDB" id="K0YF67"/>
<proteinExistence type="inferred from homology"/>
<keyword evidence="3 5" id="KW-0500">Molybdenum</keyword>
<dbReference type="UniPathway" id="UPA00344"/>
<dbReference type="Gene3D" id="2.170.190.11">
    <property type="entry name" value="Molybdopterin biosynthesis moea protein, domain 3"/>
    <property type="match status" value="1"/>
</dbReference>
<dbReference type="InterPro" id="IPR005110">
    <property type="entry name" value="MoeA_linker/N"/>
</dbReference>
<evidence type="ECO:0000313" key="8">
    <source>
        <dbReference type="Proteomes" id="UP000006078"/>
    </source>
</evidence>
<keyword evidence="5" id="KW-0479">Metal-binding</keyword>
<accession>K0YF67</accession>
<evidence type="ECO:0000256" key="5">
    <source>
        <dbReference type="RuleBase" id="RU365090"/>
    </source>
</evidence>
<comment type="similarity">
    <text evidence="2 5">Belongs to the MoeA family.</text>
</comment>
<comment type="function">
    <text evidence="1 5">Catalyzes the insertion of molybdate into adenylated molybdopterin with the concomitant release of AMP.</text>
</comment>
<keyword evidence="5" id="KW-0501">Molybdenum cofactor biosynthesis</keyword>
<dbReference type="eggNOG" id="COG0303">
    <property type="taxonomic scope" value="Bacteria"/>
</dbReference>
<dbReference type="Gene3D" id="3.40.980.10">
    <property type="entry name" value="MoaB/Mog-like domain"/>
    <property type="match status" value="1"/>
</dbReference>
<evidence type="ECO:0000256" key="4">
    <source>
        <dbReference type="ARBA" id="ARBA00047317"/>
    </source>
</evidence>
<evidence type="ECO:0000259" key="6">
    <source>
        <dbReference type="SMART" id="SM00852"/>
    </source>
</evidence>
<dbReference type="EC" id="2.10.1.1" evidence="5"/>
<evidence type="ECO:0000256" key="1">
    <source>
        <dbReference type="ARBA" id="ARBA00002901"/>
    </source>
</evidence>
<dbReference type="InterPro" id="IPR036135">
    <property type="entry name" value="MoeA_linker/N_sf"/>
</dbReference>
<comment type="catalytic activity">
    <reaction evidence="4">
        <text>adenylyl-molybdopterin + molybdate = Mo-molybdopterin + AMP + H(+)</text>
        <dbReference type="Rhea" id="RHEA:35047"/>
        <dbReference type="ChEBI" id="CHEBI:15378"/>
        <dbReference type="ChEBI" id="CHEBI:36264"/>
        <dbReference type="ChEBI" id="CHEBI:62727"/>
        <dbReference type="ChEBI" id="CHEBI:71302"/>
        <dbReference type="ChEBI" id="CHEBI:456215"/>
        <dbReference type="EC" id="2.10.1.1"/>
    </reaction>
</comment>
<dbReference type="Gene3D" id="2.40.340.10">
    <property type="entry name" value="MoeA, C-terminal, domain IV"/>
    <property type="match status" value="1"/>
</dbReference>
<dbReference type="InterPro" id="IPR036425">
    <property type="entry name" value="MoaB/Mog-like_dom_sf"/>
</dbReference>
<dbReference type="SMART" id="SM00852">
    <property type="entry name" value="MoCF_biosynth"/>
    <property type="match status" value="1"/>
</dbReference>
<dbReference type="CDD" id="cd00887">
    <property type="entry name" value="MoeA"/>
    <property type="match status" value="1"/>
</dbReference>
<dbReference type="HOGENOM" id="CLU_010186_7_0_11"/>
<comment type="caution">
    <text evidence="7">The sequence shown here is derived from an EMBL/GenBank/DDBJ whole genome shotgun (WGS) entry which is preliminary data.</text>
</comment>
<name>K0YF67_9CORY</name>
<keyword evidence="5" id="KW-0808">Transferase</keyword>
<dbReference type="NCBIfam" id="TIGR00177">
    <property type="entry name" value="molyb_syn"/>
    <property type="match status" value="1"/>
</dbReference>
<evidence type="ECO:0000256" key="2">
    <source>
        <dbReference type="ARBA" id="ARBA00010763"/>
    </source>
</evidence>
<dbReference type="GO" id="GO:0005829">
    <property type="term" value="C:cytosol"/>
    <property type="evidence" value="ECO:0007669"/>
    <property type="project" value="TreeGrafter"/>
</dbReference>
<dbReference type="SUPFAM" id="SSF53218">
    <property type="entry name" value="Molybdenum cofactor biosynthesis proteins"/>
    <property type="match status" value="1"/>
</dbReference>
<reference evidence="7 8" key="1">
    <citation type="submission" date="2012-08" db="EMBL/GenBank/DDBJ databases">
        <title>The Genome Sequence of Turicella otitidis ATCC 51513.</title>
        <authorList>
            <consortium name="The Broad Institute Genome Sequencing Platform"/>
            <person name="Earl A."/>
            <person name="Ward D."/>
            <person name="Feldgarden M."/>
            <person name="Gevers D."/>
            <person name="Huys G."/>
            <person name="Walker B."/>
            <person name="Young S.K."/>
            <person name="Zeng Q."/>
            <person name="Gargeya S."/>
            <person name="Fitzgerald M."/>
            <person name="Haas B."/>
            <person name="Abouelleil A."/>
            <person name="Alvarado L."/>
            <person name="Arachchi H.M."/>
            <person name="Berlin A.M."/>
            <person name="Chapman S.B."/>
            <person name="Goldberg J."/>
            <person name="Griggs A."/>
            <person name="Gujja S."/>
            <person name="Hansen M."/>
            <person name="Howarth C."/>
            <person name="Imamovic A."/>
            <person name="Larimer J."/>
            <person name="McCowen C."/>
            <person name="Montmayeur A."/>
            <person name="Murphy C."/>
            <person name="Neiman D."/>
            <person name="Pearson M."/>
            <person name="Priest M."/>
            <person name="Roberts A."/>
            <person name="Saif S."/>
            <person name="Shea T."/>
            <person name="Sisk P."/>
            <person name="Sykes S."/>
            <person name="Wortman J."/>
            <person name="Nusbaum C."/>
            <person name="Birren B."/>
        </authorList>
    </citation>
    <scope>NUCLEOTIDE SEQUENCE [LARGE SCALE GENOMIC DNA]</scope>
    <source>
        <strain evidence="7 8">ATCC 51513</strain>
    </source>
</reference>
<dbReference type="Proteomes" id="UP000006078">
    <property type="component" value="Unassembled WGS sequence"/>
</dbReference>
<dbReference type="PANTHER" id="PTHR10192">
    <property type="entry name" value="MOLYBDOPTERIN BIOSYNTHESIS PROTEIN"/>
    <property type="match status" value="1"/>
</dbReference>
<dbReference type="Pfam" id="PF03453">
    <property type="entry name" value="MoeA_N"/>
    <property type="match status" value="1"/>
</dbReference>
<keyword evidence="8" id="KW-1185">Reference proteome</keyword>
<dbReference type="GO" id="GO:0061599">
    <property type="term" value="F:molybdopterin molybdotransferase activity"/>
    <property type="evidence" value="ECO:0007669"/>
    <property type="project" value="UniProtKB-UniRule"/>
</dbReference>
<protein>
    <recommendedName>
        <fullName evidence="5">Molybdopterin molybdenumtransferase</fullName>
        <ecNumber evidence="5">2.10.1.1</ecNumber>
    </recommendedName>
</protein>
<dbReference type="RefSeq" id="WP_004600823.1">
    <property type="nucleotide sequence ID" value="NZ_JH815193.1"/>
</dbReference>
<dbReference type="Gene3D" id="3.90.105.10">
    <property type="entry name" value="Molybdopterin biosynthesis moea protein, domain 2"/>
    <property type="match status" value="1"/>
</dbReference>
<comment type="cofactor">
    <cofactor evidence="5">
        <name>Mg(2+)</name>
        <dbReference type="ChEBI" id="CHEBI:18420"/>
    </cofactor>
</comment>
<sequence length="425" mass="43112">MAMVSADDYLREVLAATPTLPARAFRAGASGWLAGGDEAARPGWLAADAEGRLPVPPQDNAALDGFLVRAADLDADGPVTLSVRGEAPAGGRPARPGPGEAARITTGGPVPEPSEGLVVVPVEDTDAPRGTYLPLPEAVTIPHPDASRPAIRRRGEQLAEGVTAAKAGTRLDAAAAAGLVSAGIDEVLAHPLPRVAIVTTGDETAPGAEAGPGAVPNSNGPMLELAIGEAGLASRAARFHAPDDPEALRRVLDEAAAGFDVVLTAGGISAGNRDVVRALGEDTGRLSFRRAGLRPGGPQGHGHWPVPGGRQEARVVCLPGNPVAAWVSFQLFARPALAAAAGGPRPSSILERPRCRLRVPGGLPRPWEGLRALPVAIDWVSGEVRPGRRAAHFVASLPGAGGIAIVADEPVGDGGEATVLLTGRG</sequence>
<gene>
    <name evidence="7" type="ORF">HMPREF9719_00933</name>
</gene>
<dbReference type="InterPro" id="IPR001453">
    <property type="entry name" value="MoaB/Mog_dom"/>
</dbReference>
<dbReference type="PANTHER" id="PTHR10192:SF5">
    <property type="entry name" value="GEPHYRIN"/>
    <property type="match status" value="1"/>
</dbReference>
<dbReference type="Pfam" id="PF00994">
    <property type="entry name" value="MoCF_biosynth"/>
    <property type="match status" value="1"/>
</dbReference>
<dbReference type="EMBL" id="AHAE01000040">
    <property type="protein sequence ID" value="EJZ82167.1"/>
    <property type="molecule type" value="Genomic_DNA"/>
</dbReference>
<dbReference type="SUPFAM" id="SSF63882">
    <property type="entry name" value="MoeA N-terminal region -like"/>
    <property type="match status" value="1"/>
</dbReference>
<dbReference type="InterPro" id="IPR036688">
    <property type="entry name" value="MoeA_C_domain_IV_sf"/>
</dbReference>
<dbReference type="STRING" id="29321.AAV33_01030"/>
<evidence type="ECO:0000256" key="3">
    <source>
        <dbReference type="ARBA" id="ARBA00022505"/>
    </source>
</evidence>
<keyword evidence="5" id="KW-0460">Magnesium</keyword>
<dbReference type="GO" id="GO:0046872">
    <property type="term" value="F:metal ion binding"/>
    <property type="evidence" value="ECO:0007669"/>
    <property type="project" value="UniProtKB-UniRule"/>
</dbReference>
<dbReference type="InterPro" id="IPR038987">
    <property type="entry name" value="MoeA-like"/>
</dbReference>